<keyword evidence="2" id="KW-1133">Transmembrane helix</keyword>
<evidence type="ECO:0000256" key="3">
    <source>
        <dbReference type="SAM" id="SignalP"/>
    </source>
</evidence>
<feature type="signal peptide" evidence="3">
    <location>
        <begin position="1"/>
        <end position="34"/>
    </location>
</feature>
<feature type="compositionally biased region" description="Low complexity" evidence="1">
    <location>
        <begin position="87"/>
        <end position="97"/>
    </location>
</feature>
<protein>
    <submittedName>
        <fullName evidence="4">Uncharacterized protein</fullName>
    </submittedName>
</protein>
<feature type="compositionally biased region" description="Basic and acidic residues" evidence="1">
    <location>
        <begin position="60"/>
        <end position="72"/>
    </location>
</feature>
<sequence length="727" mass="76242">MVTSSKPARRIPRRARRTAAVITASLLTSGFSMANAIAETPQPGNDATEVTKQAGNVPHETADNIGESKHATTDAATEPPDNHAGMTSTSEPTSESPASGQKPDAASTEGAKEPVASETAGETKTNSSPECLPDSGRTPVPEIVGGITADNTIHIKGKDYCNAKGGGAKIAIKVDGKNTHRLQPLSIPWDPNSDKKGDDTIWFLAEANNNGDFDINMPLPNGTTTGENGTKEGVFEDGRHVIQFLSGSLQDDDPVSGVELTFVKGKYHPLWAPGKAIANSKFTPENQTVVAAQDGGKIKVTVSTGQPGDWVYAIPYVENKTVENKTVWKKREWWPTGKNGWHQLDANKQFTIQDTSKVEAGTFRLAVVNGNENKYGEFIGWTPFRFEGSSSDKAGNQSSGNSPQDIDKSLKDVNSQIKKVDTAFDGMLKSMGLGAAGSGGSNNAKKSTTPTTTSPSNNPDASNNTTAGESSKKKKSKKKTTTTTSASGGNATVGRATTTGGVRTAATTRSGGTVAGGAKPVTASSNSATRTTSGNSAGSPNSTGSNNSGGSTNTNNGSSASSKPQPKNTPKPPVKSRDQLTKKNVFGVTGKLKKEVLTMKIPKLKAGDWAYLYVYSADTSQKPVGVSWIQVDSTGAVKLDTKDLPDGEYTVAAVDEKGDLVGWVDVKLGDIKNAAVSDGNEESDDEIVAAQVGMMGAADWWLIGISVLIPFATAGVIYVFHRSRRSN</sequence>
<reference evidence="4 5" key="1">
    <citation type="submission" date="2018-06" db="EMBL/GenBank/DDBJ databases">
        <authorList>
            <consortium name="Pathogen Informatics"/>
            <person name="Doyle S."/>
        </authorList>
    </citation>
    <scope>NUCLEOTIDE SEQUENCE [LARGE SCALE GENOMIC DNA]</scope>
    <source>
        <strain evidence="4 5">NCTC10254</strain>
    </source>
</reference>
<comment type="caution">
    <text evidence="4">The sequence shown here is derived from an EMBL/GenBank/DDBJ whole genome shotgun (WGS) entry which is preliminary data.</text>
</comment>
<evidence type="ECO:0000256" key="1">
    <source>
        <dbReference type="SAM" id="MobiDB-lite"/>
    </source>
</evidence>
<feature type="compositionally biased region" description="Polar residues" evidence="1">
    <location>
        <begin position="120"/>
        <end position="129"/>
    </location>
</feature>
<feature type="compositionally biased region" description="Low complexity" evidence="1">
    <location>
        <begin position="481"/>
        <end position="562"/>
    </location>
</feature>
<proteinExistence type="predicted"/>
<dbReference type="GeneID" id="84573119"/>
<feature type="chain" id="PRO_5038995105" evidence="3">
    <location>
        <begin position="35"/>
        <end position="727"/>
    </location>
</feature>
<gene>
    <name evidence="4" type="ORF">NCTC10254_00443</name>
</gene>
<keyword evidence="2" id="KW-0472">Membrane</keyword>
<name>A0A8B4H2Z1_9CORY</name>
<evidence type="ECO:0000313" key="4">
    <source>
        <dbReference type="EMBL" id="SPW24078.1"/>
    </source>
</evidence>
<evidence type="ECO:0000313" key="5">
    <source>
        <dbReference type="Proteomes" id="UP000249886"/>
    </source>
</evidence>
<feature type="compositionally biased region" description="Low complexity" evidence="1">
    <location>
        <begin position="441"/>
        <end position="469"/>
    </location>
</feature>
<dbReference type="Proteomes" id="UP000249886">
    <property type="component" value="Unassembled WGS sequence"/>
</dbReference>
<keyword evidence="3" id="KW-0732">Signal</keyword>
<dbReference type="EMBL" id="UARK01000001">
    <property type="protein sequence ID" value="SPW24078.1"/>
    <property type="molecule type" value="Genomic_DNA"/>
</dbReference>
<feature type="region of interest" description="Disordered" evidence="1">
    <location>
        <begin position="435"/>
        <end position="582"/>
    </location>
</feature>
<feature type="region of interest" description="Disordered" evidence="1">
    <location>
        <begin position="37"/>
        <end position="144"/>
    </location>
</feature>
<dbReference type="AlphaFoldDB" id="A0A8B4H2Z1"/>
<feature type="compositionally biased region" description="Polar residues" evidence="1">
    <location>
        <begin position="389"/>
        <end position="404"/>
    </location>
</feature>
<organism evidence="4 5">
    <name type="scientific">Corynebacterium matruchotii</name>
    <dbReference type="NCBI Taxonomy" id="43768"/>
    <lineage>
        <taxon>Bacteria</taxon>
        <taxon>Bacillati</taxon>
        <taxon>Actinomycetota</taxon>
        <taxon>Actinomycetes</taxon>
        <taxon>Mycobacteriales</taxon>
        <taxon>Corynebacteriaceae</taxon>
        <taxon>Corynebacterium</taxon>
    </lineage>
</organism>
<keyword evidence="2" id="KW-0812">Transmembrane</keyword>
<feature type="compositionally biased region" description="Polar residues" evidence="1">
    <location>
        <begin position="42"/>
        <end position="54"/>
    </location>
</feature>
<accession>A0A8B4H2Z1</accession>
<evidence type="ECO:0000256" key="2">
    <source>
        <dbReference type="SAM" id="Phobius"/>
    </source>
</evidence>
<dbReference type="RefSeq" id="WP_225866058.1">
    <property type="nucleotide sequence ID" value="NZ_CBDEZY010000005.1"/>
</dbReference>
<feature type="transmembrane region" description="Helical" evidence="2">
    <location>
        <begin position="700"/>
        <end position="720"/>
    </location>
</feature>
<feature type="region of interest" description="Disordered" evidence="1">
    <location>
        <begin position="389"/>
        <end position="408"/>
    </location>
</feature>